<comment type="caution">
    <text evidence="11">The sequence shown here is derived from an EMBL/GenBank/DDBJ whole genome shotgun (WGS) entry which is preliminary data.</text>
</comment>
<dbReference type="AlphaFoldDB" id="A0A6N7TSV0"/>
<dbReference type="EMBL" id="WKKW01000001">
    <property type="protein sequence ID" value="MSD90439.1"/>
    <property type="molecule type" value="Genomic_DNA"/>
</dbReference>
<dbReference type="PANTHER" id="PTHR37324:SF2">
    <property type="entry name" value="PTS SYSTEM GALACTITOL-SPECIFIC EIIC COMPONENT"/>
    <property type="match status" value="1"/>
</dbReference>
<dbReference type="InterPro" id="IPR004703">
    <property type="entry name" value="PTS_sugar-sp_permease"/>
</dbReference>
<evidence type="ECO:0000256" key="9">
    <source>
        <dbReference type="SAM" id="MobiDB-lite"/>
    </source>
</evidence>
<evidence type="ECO:0000256" key="4">
    <source>
        <dbReference type="ARBA" id="ARBA00022597"/>
    </source>
</evidence>
<dbReference type="RefSeq" id="WP_154312739.1">
    <property type="nucleotide sequence ID" value="NZ_WKKW01000001.1"/>
</dbReference>
<keyword evidence="8 10" id="KW-0472">Membrane</keyword>
<keyword evidence="2" id="KW-0813">Transport</keyword>
<feature type="transmembrane region" description="Helical" evidence="10">
    <location>
        <begin position="90"/>
        <end position="117"/>
    </location>
</feature>
<feature type="transmembrane region" description="Helical" evidence="10">
    <location>
        <begin position="342"/>
        <end position="360"/>
    </location>
</feature>
<dbReference type="GO" id="GO:0009401">
    <property type="term" value="P:phosphoenolpyruvate-dependent sugar phosphotransferase system"/>
    <property type="evidence" value="ECO:0007669"/>
    <property type="project" value="UniProtKB-KW"/>
</dbReference>
<feature type="transmembrane region" description="Helical" evidence="10">
    <location>
        <begin position="367"/>
        <end position="389"/>
    </location>
</feature>
<keyword evidence="5" id="KW-0598">Phosphotransferase system</keyword>
<dbReference type="OrthoDB" id="9787936at2"/>
<sequence>MNLDSVVQALDHGFNWFIGLGGAAMMFFIITLLSLAFGVKLSKAFEGGLRMAMALTGMSAVIGLLTNTFSPALKAFVRYTGLQLSVTDLGWAPIAVITWSSLYTLYFALICIVTNLVMLALKLTNTLNVDLFNIWNVSILGLLINWSAGGNFFLMSVFVVFIYALMLFNADAMKPTIDDLLGYDQDNITTTAHPALLVTPVVVLLDRLISKVLPFIDRFDFDAETLNKKIGFLGSKGAIGAYLGVFVGLLGRQDAAHICALAFSSGVCLELFGVVGDWFAPAIGPLSEGVTSFMERRMKGRKLYIAIDWPILASRAELWAVANILAPILLLIAMILPGNSVLPLGGIILTVLAPSLLIGARGKVVRMTLIGTIMIPLFLWAASLISPFLTQTSKAMGVFPAGLGKNEMFSAVDSDPLEKMLAMLIGNAVRTLDLKTIGLALLALLAYIGLFAWYVRRLRRESAAGISVGSVAVDQLDAAPGAGSVSAQGGVASDLESPSSSSLPPVGKRADEPDRAGVGGDASSL</sequence>
<keyword evidence="7 10" id="KW-1133">Transmembrane helix</keyword>
<dbReference type="GO" id="GO:0015577">
    <property type="term" value="F:galactitol transmembrane transporter activity"/>
    <property type="evidence" value="ECO:0007669"/>
    <property type="project" value="InterPro"/>
</dbReference>
<feature type="transmembrane region" description="Helical" evidence="10">
    <location>
        <begin position="318"/>
        <end position="336"/>
    </location>
</feature>
<evidence type="ECO:0000256" key="7">
    <source>
        <dbReference type="ARBA" id="ARBA00022989"/>
    </source>
</evidence>
<evidence type="ECO:0000256" key="1">
    <source>
        <dbReference type="ARBA" id="ARBA00004651"/>
    </source>
</evidence>
<evidence type="ECO:0000256" key="6">
    <source>
        <dbReference type="ARBA" id="ARBA00022692"/>
    </source>
</evidence>
<protein>
    <submittedName>
        <fullName evidence="11">PTS galactitol transporter subunit IIC</fullName>
    </submittedName>
</protein>
<evidence type="ECO:0000313" key="12">
    <source>
        <dbReference type="Proteomes" id="UP000436357"/>
    </source>
</evidence>
<proteinExistence type="predicted"/>
<evidence type="ECO:0000256" key="8">
    <source>
        <dbReference type="ARBA" id="ARBA00023136"/>
    </source>
</evidence>
<evidence type="ECO:0000256" key="5">
    <source>
        <dbReference type="ARBA" id="ARBA00022683"/>
    </source>
</evidence>
<feature type="transmembrane region" description="Helical" evidence="10">
    <location>
        <begin position="51"/>
        <end position="70"/>
    </location>
</feature>
<dbReference type="InterPro" id="IPR013853">
    <property type="entry name" value="EIIC-GAT"/>
</dbReference>
<feature type="transmembrane region" description="Helical" evidence="10">
    <location>
        <begin position="129"/>
        <end position="146"/>
    </location>
</feature>
<dbReference type="Proteomes" id="UP000436357">
    <property type="component" value="Unassembled WGS sequence"/>
</dbReference>
<name>A0A6N7TSV0_9BIFI</name>
<gene>
    <name evidence="11" type="ORF">GKC41_01980</name>
</gene>
<feature type="transmembrane region" description="Helical" evidence="10">
    <location>
        <begin position="16"/>
        <end position="39"/>
    </location>
</feature>
<evidence type="ECO:0000256" key="10">
    <source>
        <dbReference type="SAM" id="Phobius"/>
    </source>
</evidence>
<evidence type="ECO:0000313" key="11">
    <source>
        <dbReference type="EMBL" id="MSD90439.1"/>
    </source>
</evidence>
<reference evidence="11 12" key="1">
    <citation type="submission" date="2019-11" db="EMBL/GenBank/DDBJ databases">
        <title>Draft Genome Sequence of Plant Growth-Promoting Rhizosphere-Associated Bacteria.</title>
        <authorList>
            <person name="Vasilyev I.Y."/>
            <person name="Radchenko V."/>
            <person name="Ilnitskaya E.V."/>
        </authorList>
    </citation>
    <scope>NUCLEOTIDE SEQUENCE [LARGE SCALE GENOMIC DNA]</scope>
    <source>
        <strain evidence="11 12">VRA_9sq_n</strain>
    </source>
</reference>
<dbReference type="PIRSF" id="PIRSF006304">
    <property type="entry name" value="GatC"/>
    <property type="match status" value="1"/>
</dbReference>
<evidence type="ECO:0000256" key="3">
    <source>
        <dbReference type="ARBA" id="ARBA00022475"/>
    </source>
</evidence>
<feature type="region of interest" description="Disordered" evidence="9">
    <location>
        <begin position="480"/>
        <end position="525"/>
    </location>
</feature>
<evidence type="ECO:0000256" key="2">
    <source>
        <dbReference type="ARBA" id="ARBA00022448"/>
    </source>
</evidence>
<keyword evidence="4" id="KW-0762">Sugar transport</keyword>
<keyword evidence="6 10" id="KW-0812">Transmembrane</keyword>
<comment type="subcellular location">
    <subcellularLocation>
        <location evidence="1">Cell membrane</location>
        <topology evidence="1">Multi-pass membrane protein</topology>
    </subcellularLocation>
</comment>
<feature type="compositionally biased region" description="Low complexity" evidence="9">
    <location>
        <begin position="480"/>
        <end position="505"/>
    </location>
</feature>
<accession>A0A6N7TSV0</accession>
<keyword evidence="3" id="KW-1003">Cell membrane</keyword>
<dbReference type="Pfam" id="PF03611">
    <property type="entry name" value="EIIC-GAT"/>
    <property type="match status" value="1"/>
</dbReference>
<dbReference type="GO" id="GO:0005886">
    <property type="term" value="C:plasma membrane"/>
    <property type="evidence" value="ECO:0007669"/>
    <property type="project" value="UniProtKB-SubCell"/>
</dbReference>
<dbReference type="PANTHER" id="PTHR37324">
    <property type="entry name" value="PTS SYSTEM GALACTITOL-SPECIFIC EIIC COMPONENT"/>
    <property type="match status" value="1"/>
</dbReference>
<feature type="transmembrane region" description="Helical" evidence="10">
    <location>
        <begin position="437"/>
        <end position="455"/>
    </location>
</feature>
<organism evidence="11 12">
    <name type="scientific">Bifidobacterium asteroides</name>
    <dbReference type="NCBI Taxonomy" id="1684"/>
    <lineage>
        <taxon>Bacteria</taxon>
        <taxon>Bacillati</taxon>
        <taxon>Actinomycetota</taxon>
        <taxon>Actinomycetes</taxon>
        <taxon>Bifidobacteriales</taxon>
        <taxon>Bifidobacteriaceae</taxon>
        <taxon>Bifidobacterium</taxon>
    </lineage>
</organism>